<reference evidence="1 2" key="1">
    <citation type="journal article" date="2019" name="Front. Microbiol.">
        <title>Ammonia Oxidation by the Arctic Terrestrial Thaumarchaeote Candidatus Nitrosocosmicus arcticus Is Stimulated by Increasing Temperatures.</title>
        <authorList>
            <person name="Alves R.J.E."/>
            <person name="Kerou M."/>
            <person name="Zappe A."/>
            <person name="Bittner R."/>
            <person name="Abby S.S."/>
            <person name="Schmidt H.A."/>
            <person name="Pfeifer K."/>
            <person name="Schleper C."/>
        </authorList>
    </citation>
    <scope>NUCLEOTIDE SEQUENCE [LARGE SCALE GENOMIC DNA]</scope>
    <source>
        <strain evidence="1 2">Kfb</strain>
    </source>
</reference>
<protein>
    <submittedName>
        <fullName evidence="1">Uncharacterized protein</fullName>
    </submittedName>
</protein>
<gene>
    <name evidence="1" type="ORF">NARC_40244</name>
</gene>
<dbReference type="AlphaFoldDB" id="A0A557SXE9"/>
<evidence type="ECO:0000313" key="1">
    <source>
        <dbReference type="EMBL" id="TVP41280.1"/>
    </source>
</evidence>
<evidence type="ECO:0000313" key="2">
    <source>
        <dbReference type="Proteomes" id="UP000315289"/>
    </source>
</evidence>
<comment type="caution">
    <text evidence="1">The sequence shown here is derived from an EMBL/GenBank/DDBJ whole genome shotgun (WGS) entry which is preliminary data.</text>
</comment>
<organism evidence="1 2">
    <name type="scientific">Candidatus Nitrosocosmicus arcticus</name>
    <dbReference type="NCBI Taxonomy" id="2035267"/>
    <lineage>
        <taxon>Archaea</taxon>
        <taxon>Nitrososphaerota</taxon>
        <taxon>Nitrososphaeria</taxon>
        <taxon>Nitrososphaerales</taxon>
        <taxon>Nitrososphaeraceae</taxon>
        <taxon>Candidatus Nitrosocosmicus</taxon>
    </lineage>
</organism>
<proteinExistence type="predicted"/>
<accession>A0A557SXE9</accession>
<name>A0A557SXE9_9ARCH</name>
<keyword evidence="2" id="KW-1185">Reference proteome</keyword>
<dbReference type="Proteomes" id="UP000315289">
    <property type="component" value="Unassembled WGS sequence"/>
</dbReference>
<dbReference type="EMBL" id="VOAH01000004">
    <property type="protein sequence ID" value="TVP41280.1"/>
    <property type="molecule type" value="Genomic_DNA"/>
</dbReference>
<sequence>MMVMIMIINSSNLQKLGISTHKLLIGLVSIIILGTTVAPPTSVYAGSNNDEVSCFERGLIDGEDHPFSQSTNAKCGDDYYQGFLQGCTSVDGNSRDICESVTDG</sequence>